<feature type="region of interest" description="Disordered" evidence="1">
    <location>
        <begin position="363"/>
        <end position="385"/>
    </location>
</feature>
<feature type="compositionally biased region" description="Basic and acidic residues" evidence="1">
    <location>
        <begin position="191"/>
        <end position="203"/>
    </location>
</feature>
<keyword evidence="2" id="KW-0472">Membrane</keyword>
<sequence length="385" mass="41672">MEGKAPSSTLTAALVVAAVAAGGVAGAGAFAAAAAAVVVVVIAVAVAVAGAGGGGGGSSGANPRAVGLFGHRAGEKDKSELRKAMAMLNMKQWQWTMLETADPEKVTQGAGGREVKAPNLSEAAEIMDRRGAHKATSELRDQGQPRAQSFEKSRDVHGKWNNGKLRSKNGKPRTPQGRESRGVDPPSARRGKPELPRAEHQERVRQEQALFRPTVNEGMDEELVQAAVDWQLGVGVDEEGFWLSSRIASRHASLVRLSPSRELERVVHFCLPAWISRPRAVSHFSSFSGLRRHSHSDSNFGLRELRVPSKSPAFSRKTAVRTGPFFDDCKWRRLPQNVRPVSRRESKILPALLMELITATNHRVTRRSHPPLPTSKEGRLETASA</sequence>
<feature type="region of interest" description="Disordered" evidence="1">
    <location>
        <begin position="128"/>
        <end position="203"/>
    </location>
</feature>
<keyword evidence="2" id="KW-1133">Transmembrane helix</keyword>
<dbReference type="RefSeq" id="XP_062683853.1">
    <property type="nucleotide sequence ID" value="XM_062825425.1"/>
</dbReference>
<proteinExistence type="predicted"/>
<feature type="transmembrane region" description="Helical" evidence="2">
    <location>
        <begin position="36"/>
        <end position="54"/>
    </location>
</feature>
<comment type="caution">
    <text evidence="3">The sequence shown here is derived from an EMBL/GenBank/DDBJ whole genome shotgun (WGS) entry which is preliminary data.</text>
</comment>
<keyword evidence="4" id="KW-1185">Reference proteome</keyword>
<dbReference type="Proteomes" id="UP001278500">
    <property type="component" value="Unassembled WGS sequence"/>
</dbReference>
<evidence type="ECO:0000313" key="4">
    <source>
        <dbReference type="Proteomes" id="UP001278500"/>
    </source>
</evidence>
<keyword evidence="2" id="KW-0812">Transmembrane</keyword>
<evidence type="ECO:0000256" key="2">
    <source>
        <dbReference type="SAM" id="Phobius"/>
    </source>
</evidence>
<reference evidence="3" key="2">
    <citation type="submission" date="2023-06" db="EMBL/GenBank/DDBJ databases">
        <authorList>
            <consortium name="Lawrence Berkeley National Laboratory"/>
            <person name="Haridas S."/>
            <person name="Hensen N."/>
            <person name="Bonometti L."/>
            <person name="Westerberg I."/>
            <person name="Brannstrom I.O."/>
            <person name="Guillou S."/>
            <person name="Cros-Aarteil S."/>
            <person name="Calhoun S."/>
            <person name="Kuo A."/>
            <person name="Mondo S."/>
            <person name="Pangilinan J."/>
            <person name="Riley R."/>
            <person name="Labutti K."/>
            <person name="Andreopoulos B."/>
            <person name="Lipzen A."/>
            <person name="Chen C."/>
            <person name="Yanf M."/>
            <person name="Daum C."/>
            <person name="Ng V."/>
            <person name="Clum A."/>
            <person name="Steindorff A."/>
            <person name="Ohm R."/>
            <person name="Martin F."/>
            <person name="Silar P."/>
            <person name="Natvig D."/>
            <person name="Lalanne C."/>
            <person name="Gautier V."/>
            <person name="Ament-Velasquez S.L."/>
            <person name="Kruys A."/>
            <person name="Hutchinson M.I."/>
            <person name="Powell A.J."/>
            <person name="Barry K."/>
            <person name="Miller A.N."/>
            <person name="Grigoriev I.V."/>
            <person name="Debuchy R."/>
            <person name="Gladieux P."/>
            <person name="Thoren M.H."/>
            <person name="Johannesson H."/>
        </authorList>
    </citation>
    <scope>NUCLEOTIDE SEQUENCE</scope>
    <source>
        <strain evidence="3">CBS 560.94</strain>
    </source>
</reference>
<gene>
    <name evidence="3" type="ORF">B0H65DRAFT_439583</name>
</gene>
<feature type="compositionally biased region" description="Basic and acidic residues" evidence="1">
    <location>
        <begin position="128"/>
        <end position="158"/>
    </location>
</feature>
<name>A0AAE0MTJ1_9PEZI</name>
<evidence type="ECO:0000256" key="1">
    <source>
        <dbReference type="SAM" id="MobiDB-lite"/>
    </source>
</evidence>
<feature type="compositionally biased region" description="Basic and acidic residues" evidence="1">
    <location>
        <begin position="376"/>
        <end position="385"/>
    </location>
</feature>
<accession>A0AAE0MTJ1</accession>
<reference evidence="3" key="1">
    <citation type="journal article" date="2023" name="Mol. Phylogenet. Evol.">
        <title>Genome-scale phylogeny and comparative genomics of the fungal order Sordariales.</title>
        <authorList>
            <person name="Hensen N."/>
            <person name="Bonometti L."/>
            <person name="Westerberg I."/>
            <person name="Brannstrom I.O."/>
            <person name="Guillou S."/>
            <person name="Cros-Aarteil S."/>
            <person name="Calhoun S."/>
            <person name="Haridas S."/>
            <person name="Kuo A."/>
            <person name="Mondo S."/>
            <person name="Pangilinan J."/>
            <person name="Riley R."/>
            <person name="LaButti K."/>
            <person name="Andreopoulos B."/>
            <person name="Lipzen A."/>
            <person name="Chen C."/>
            <person name="Yan M."/>
            <person name="Daum C."/>
            <person name="Ng V."/>
            <person name="Clum A."/>
            <person name="Steindorff A."/>
            <person name="Ohm R.A."/>
            <person name="Martin F."/>
            <person name="Silar P."/>
            <person name="Natvig D.O."/>
            <person name="Lalanne C."/>
            <person name="Gautier V."/>
            <person name="Ament-Velasquez S.L."/>
            <person name="Kruys A."/>
            <person name="Hutchinson M.I."/>
            <person name="Powell A.J."/>
            <person name="Barry K."/>
            <person name="Miller A.N."/>
            <person name="Grigoriev I.V."/>
            <person name="Debuchy R."/>
            <person name="Gladieux P."/>
            <person name="Hiltunen Thoren M."/>
            <person name="Johannesson H."/>
        </authorList>
    </citation>
    <scope>NUCLEOTIDE SEQUENCE</scope>
    <source>
        <strain evidence="3">CBS 560.94</strain>
    </source>
</reference>
<protein>
    <submittedName>
        <fullName evidence="3">Uncharacterized protein</fullName>
    </submittedName>
</protein>
<dbReference type="AlphaFoldDB" id="A0AAE0MTJ1"/>
<dbReference type="EMBL" id="JAUEPP010000002">
    <property type="protein sequence ID" value="KAK3350558.1"/>
    <property type="molecule type" value="Genomic_DNA"/>
</dbReference>
<dbReference type="GeneID" id="87862579"/>
<organism evidence="3 4">
    <name type="scientific">Neurospora tetraspora</name>
    <dbReference type="NCBI Taxonomy" id="94610"/>
    <lineage>
        <taxon>Eukaryota</taxon>
        <taxon>Fungi</taxon>
        <taxon>Dikarya</taxon>
        <taxon>Ascomycota</taxon>
        <taxon>Pezizomycotina</taxon>
        <taxon>Sordariomycetes</taxon>
        <taxon>Sordariomycetidae</taxon>
        <taxon>Sordariales</taxon>
        <taxon>Sordariaceae</taxon>
        <taxon>Neurospora</taxon>
    </lineage>
</organism>
<evidence type="ECO:0000313" key="3">
    <source>
        <dbReference type="EMBL" id="KAK3350558.1"/>
    </source>
</evidence>